<evidence type="ECO:0000259" key="1">
    <source>
        <dbReference type="PROSITE" id="PS50213"/>
    </source>
</evidence>
<dbReference type="SUPFAM" id="SSF82153">
    <property type="entry name" value="FAS1 domain"/>
    <property type="match status" value="1"/>
</dbReference>
<dbReference type="EMBL" id="RAPF01000003">
    <property type="protein sequence ID" value="RKF21961.1"/>
    <property type="molecule type" value="Genomic_DNA"/>
</dbReference>
<gene>
    <name evidence="2" type="ORF">D6851_08105</name>
</gene>
<dbReference type="SMART" id="SM00554">
    <property type="entry name" value="FAS1"/>
    <property type="match status" value="1"/>
</dbReference>
<dbReference type="Pfam" id="PF02469">
    <property type="entry name" value="Fasciclin"/>
    <property type="match status" value="1"/>
</dbReference>
<accession>A0A420EMT9</accession>
<protein>
    <submittedName>
        <fullName evidence="2">Fasciclin domain-containing protein</fullName>
    </submittedName>
</protein>
<comment type="caution">
    <text evidence="2">The sequence shown here is derived from an EMBL/GenBank/DDBJ whole genome shotgun (WGS) entry which is preliminary data.</text>
</comment>
<dbReference type="PROSITE" id="PS51257">
    <property type="entry name" value="PROKAR_LIPOPROTEIN"/>
    <property type="match status" value="1"/>
</dbReference>
<organism evidence="2 3">
    <name type="scientific">Altericroceibacterium spongiae</name>
    <dbReference type="NCBI Taxonomy" id="2320269"/>
    <lineage>
        <taxon>Bacteria</taxon>
        <taxon>Pseudomonadati</taxon>
        <taxon>Pseudomonadota</taxon>
        <taxon>Alphaproteobacteria</taxon>
        <taxon>Sphingomonadales</taxon>
        <taxon>Erythrobacteraceae</taxon>
        <taxon>Altericroceibacterium</taxon>
    </lineage>
</organism>
<keyword evidence="3" id="KW-1185">Reference proteome</keyword>
<sequence>MLAKSKKLWSVTLATLLLCACHKDSKTAESSSDRVSQNTLAASLAEAPGITIIATEIEDNGLAPIFDGTAPYTLLAPRDPAFGKLGQAGALLQQEEQAPAMMAILRDHIMPGYLTVENIKAAIARAGERPVKMRNMSGHELTFSQQGGVIHITAADGSRANIAGPARKASNGIILPIDGILKDLSPSD</sequence>
<dbReference type="PROSITE" id="PS50213">
    <property type="entry name" value="FAS1"/>
    <property type="match status" value="1"/>
</dbReference>
<feature type="domain" description="FAS1" evidence="1">
    <location>
        <begin position="37"/>
        <end position="181"/>
    </location>
</feature>
<proteinExistence type="predicted"/>
<evidence type="ECO:0000313" key="2">
    <source>
        <dbReference type="EMBL" id="RKF21961.1"/>
    </source>
</evidence>
<dbReference type="InterPro" id="IPR000782">
    <property type="entry name" value="FAS1_domain"/>
</dbReference>
<name>A0A420EMT9_9SPHN</name>
<dbReference type="Proteomes" id="UP000284395">
    <property type="component" value="Unassembled WGS sequence"/>
</dbReference>
<evidence type="ECO:0000313" key="3">
    <source>
        <dbReference type="Proteomes" id="UP000284395"/>
    </source>
</evidence>
<dbReference type="RefSeq" id="WP_120324366.1">
    <property type="nucleotide sequence ID" value="NZ_RAPF01000003.1"/>
</dbReference>
<reference evidence="2 3" key="1">
    <citation type="submission" date="2018-09" db="EMBL/GenBank/DDBJ databases">
        <title>Altererythrobacter spongiae sp. nov., isolated from a marine sponge.</title>
        <authorList>
            <person name="Zhuang L."/>
            <person name="Luo L."/>
        </authorList>
    </citation>
    <scope>NUCLEOTIDE SEQUENCE [LARGE SCALE GENOMIC DNA]</scope>
    <source>
        <strain evidence="2 3">HN-Y73</strain>
    </source>
</reference>
<dbReference type="OrthoDB" id="7507228at2"/>
<dbReference type="Gene3D" id="2.30.180.10">
    <property type="entry name" value="FAS1 domain"/>
    <property type="match status" value="1"/>
</dbReference>
<dbReference type="AlphaFoldDB" id="A0A420EMT9"/>
<dbReference type="InterPro" id="IPR036378">
    <property type="entry name" value="FAS1_dom_sf"/>
</dbReference>